<organism evidence="1 2">
    <name type="scientific">Methylobacterium pseudosasicola</name>
    <dbReference type="NCBI Taxonomy" id="582667"/>
    <lineage>
        <taxon>Bacteria</taxon>
        <taxon>Pseudomonadati</taxon>
        <taxon>Pseudomonadota</taxon>
        <taxon>Alphaproteobacteria</taxon>
        <taxon>Hyphomicrobiales</taxon>
        <taxon>Methylobacteriaceae</taxon>
        <taxon>Methylobacterium</taxon>
    </lineage>
</organism>
<dbReference type="RefSeq" id="WP_092047448.1">
    <property type="nucleotide sequence ID" value="NZ_FOTK01000094.1"/>
</dbReference>
<evidence type="ECO:0000313" key="1">
    <source>
        <dbReference type="EMBL" id="SFM98927.1"/>
    </source>
</evidence>
<evidence type="ECO:0000313" key="2">
    <source>
        <dbReference type="Proteomes" id="UP000199048"/>
    </source>
</evidence>
<name>A0A1I4VCN5_9HYPH</name>
<protein>
    <submittedName>
        <fullName evidence="1">Uncharacterized protein</fullName>
    </submittedName>
</protein>
<keyword evidence="2" id="KW-1185">Reference proteome</keyword>
<gene>
    <name evidence="1" type="ORF">SAMN05192568_10945</name>
</gene>
<dbReference type="Proteomes" id="UP000199048">
    <property type="component" value="Unassembled WGS sequence"/>
</dbReference>
<reference evidence="2" key="1">
    <citation type="submission" date="2016-10" db="EMBL/GenBank/DDBJ databases">
        <authorList>
            <person name="Varghese N."/>
            <person name="Submissions S."/>
        </authorList>
    </citation>
    <scope>NUCLEOTIDE SEQUENCE [LARGE SCALE GENOMIC DNA]</scope>
    <source>
        <strain evidence="2">BL36</strain>
    </source>
</reference>
<sequence>MTIQGQPTVPGAIELEAELDEARKNSKHVELFTSAKTLRFAAGEARTRNGTVIVPQAHETYVIPFHAIQMLKIS</sequence>
<accession>A0A1I4VCN5</accession>
<dbReference type="EMBL" id="FOTK01000094">
    <property type="protein sequence ID" value="SFM98927.1"/>
    <property type="molecule type" value="Genomic_DNA"/>
</dbReference>
<dbReference type="AlphaFoldDB" id="A0A1I4VCN5"/>
<proteinExistence type="predicted"/>